<dbReference type="Pfam" id="PF02518">
    <property type="entry name" value="HATPase_c"/>
    <property type="match status" value="1"/>
</dbReference>
<dbReference type="SMART" id="SM00448">
    <property type="entry name" value="REC"/>
    <property type="match status" value="1"/>
</dbReference>
<dbReference type="InterPro" id="IPR001610">
    <property type="entry name" value="PAC"/>
</dbReference>
<dbReference type="AlphaFoldDB" id="A0A848FF34"/>
<dbReference type="InterPro" id="IPR004358">
    <property type="entry name" value="Sig_transdc_His_kin-like_C"/>
</dbReference>
<dbReference type="GO" id="GO:0000155">
    <property type="term" value="F:phosphorelay sensor kinase activity"/>
    <property type="evidence" value="ECO:0007669"/>
    <property type="project" value="InterPro"/>
</dbReference>
<sequence>MPASQPAAAGPSRAAALRLALLYAAGGALWILGSDWLLARLIEDPGWLVQAGALKGWGFVAVTATLLYLLSKRTLHATPAEAWAEPAPRPRRLALLAVSAAVVGLTAAALAYSINERRAQQLRQIEAVAAQHASQVGTWFSYRQSQARFVRSSSIYAAFHQRWVEGDPAALDQLLERLVVMRQAFGNHSVMVCDERGELIITEEKDRRPANRLPPPLRAGVLRAIATGEIQHVASGNDAAGTAWLDMVVPVQGNGTRAKLAVVLRMDLGDFVLPMLRTWPSASRGGTTLLVRREGDALIGVFGNHPIPVDTPGLLAGLALQGRIPFGRAVEGVDFRGVPVFGAVRIVPGTDWLLVSKMDVADLRAESLRGALWIAATGAMALLGAAIGAAMHRERGAREAAQARQRHQEERLHSMALVQAVTDSVLEHMAVLDRHGLIVKVNAAWVRFAADNGFSAAPGAPTAGLGMDYLALCRGVTGPGAEEARTAAAGIEAVLTSRQPAFSLQYACDTPHGRRWFHMTVTPLRTEGGGAVVVHSDVTERHQAKEQLRKLSLAVEQSPIAIAIADTEGRIEYVNDAFSRVTGFRREEALGQQHRVLRPDGLPPAREAAIRAALQLGQSWSGELQCLRRDGRPYHELVHAAPIRQPDGRITHHLWIGEDVTEKKRIAAELDRHRHRLQELVDERTRQLLRVNTELMLARDRADAASQAKSAFLANMSHEIRTPLNAILGLTYLLRRDVPDPAQAERLARVGAAAGHLMQLINDILDLSKIEAGRLELEETDFSLRALLAGARALVAEAAQAKGLVLEVDAGELPDALRGDPTRLSQALLNLMSNAVKFTARGRVEVRAQLLHREQQELTLCLRVRDTGIGIDPRELEQLFAAFVQSDASTTRRFGGTGLGLAITRRLASMMGGQAGASSEPAVGSEFWFSARVREGRPEAAVAPLEGCDADTLRQDCAGARVLLVEDDPASRELVLELLQSAGLRVETVADGLQAVEAARGARHHDLILMDVQMPVMDGLAATQRIRALPAHAATPILALTAKAFAQDRAGCLAAGMNDHVPKPVDPPRLYAALRRWLPKRGKGAPARLPAQAGPMAGPDNAHTVGAAQLEQLARLLRAGDFRAVARWRELAPALRRTHAGAAAEIEARLTGFDFEGALARLEALERAGNGTA</sequence>
<dbReference type="SMART" id="SM00086">
    <property type="entry name" value="PAC"/>
    <property type="match status" value="2"/>
</dbReference>
<name>A0A848FF34_9BURK</name>
<dbReference type="RefSeq" id="WP_169162895.1">
    <property type="nucleotide sequence ID" value="NZ_JABBFW010000025.1"/>
</dbReference>
<evidence type="ECO:0000259" key="13">
    <source>
        <dbReference type="PROSITE" id="PS50112"/>
    </source>
</evidence>
<evidence type="ECO:0000259" key="11">
    <source>
        <dbReference type="PROSITE" id="PS50109"/>
    </source>
</evidence>
<dbReference type="PANTHER" id="PTHR45339:SF5">
    <property type="entry name" value="HISTIDINE KINASE"/>
    <property type="match status" value="1"/>
</dbReference>
<dbReference type="InterPro" id="IPR013656">
    <property type="entry name" value="PAS_4"/>
</dbReference>
<evidence type="ECO:0000256" key="1">
    <source>
        <dbReference type="ARBA" id="ARBA00000085"/>
    </source>
</evidence>
<dbReference type="InterPro" id="IPR036890">
    <property type="entry name" value="HATPase_C_sf"/>
</dbReference>
<dbReference type="PROSITE" id="PS50112">
    <property type="entry name" value="PAS"/>
    <property type="match status" value="1"/>
</dbReference>
<evidence type="ECO:0000256" key="10">
    <source>
        <dbReference type="SAM" id="Phobius"/>
    </source>
</evidence>
<feature type="modified residue" description="4-aspartylphosphate" evidence="9">
    <location>
        <position position="1011"/>
    </location>
</feature>
<evidence type="ECO:0000256" key="8">
    <source>
        <dbReference type="ARBA" id="ARBA00070152"/>
    </source>
</evidence>
<feature type="transmembrane region" description="Helical" evidence="10">
    <location>
        <begin position="20"/>
        <end position="39"/>
    </location>
</feature>
<feature type="domain" description="PAC" evidence="14">
    <location>
        <begin position="620"/>
        <end position="672"/>
    </location>
</feature>
<feature type="transmembrane region" description="Helical" evidence="10">
    <location>
        <begin position="371"/>
        <end position="391"/>
    </location>
</feature>
<keyword evidence="3 9" id="KW-0597">Phosphoprotein</keyword>
<dbReference type="Gene3D" id="1.10.287.130">
    <property type="match status" value="1"/>
</dbReference>
<evidence type="ECO:0000313" key="16">
    <source>
        <dbReference type="Proteomes" id="UP000574067"/>
    </source>
</evidence>
<dbReference type="SUPFAM" id="SSF55785">
    <property type="entry name" value="PYP-like sensor domain (PAS domain)"/>
    <property type="match status" value="2"/>
</dbReference>
<evidence type="ECO:0000256" key="2">
    <source>
        <dbReference type="ARBA" id="ARBA00012438"/>
    </source>
</evidence>
<dbReference type="SUPFAM" id="SSF55874">
    <property type="entry name" value="ATPase domain of HSP90 chaperone/DNA topoisomerase II/histidine kinase"/>
    <property type="match status" value="1"/>
</dbReference>
<dbReference type="InterPro" id="IPR005467">
    <property type="entry name" value="His_kinase_dom"/>
</dbReference>
<proteinExistence type="predicted"/>
<dbReference type="Proteomes" id="UP000574067">
    <property type="component" value="Unassembled WGS sequence"/>
</dbReference>
<keyword evidence="10" id="KW-0472">Membrane</keyword>
<organism evidence="15 16">
    <name type="scientific">Azohydromonas caseinilytica</name>
    <dbReference type="NCBI Taxonomy" id="2728836"/>
    <lineage>
        <taxon>Bacteria</taxon>
        <taxon>Pseudomonadati</taxon>
        <taxon>Pseudomonadota</taxon>
        <taxon>Betaproteobacteria</taxon>
        <taxon>Burkholderiales</taxon>
        <taxon>Sphaerotilaceae</taxon>
        <taxon>Azohydromonas</taxon>
    </lineage>
</organism>
<keyword evidence="6" id="KW-0843">Virulence</keyword>
<dbReference type="SUPFAM" id="SSF47384">
    <property type="entry name" value="Homodimeric domain of signal transducing histidine kinase"/>
    <property type="match status" value="1"/>
</dbReference>
<dbReference type="SMART" id="SM00388">
    <property type="entry name" value="HisKA"/>
    <property type="match status" value="1"/>
</dbReference>
<dbReference type="CDD" id="cd17546">
    <property type="entry name" value="REC_hyHK_CKI1_RcsC-like"/>
    <property type="match status" value="1"/>
</dbReference>
<dbReference type="InterPro" id="IPR011006">
    <property type="entry name" value="CheY-like_superfamily"/>
</dbReference>
<dbReference type="CDD" id="cd16922">
    <property type="entry name" value="HATPase_EvgS-ArcB-TorS-like"/>
    <property type="match status" value="1"/>
</dbReference>
<keyword evidence="10" id="KW-1133">Transmembrane helix</keyword>
<dbReference type="InterPro" id="IPR036097">
    <property type="entry name" value="HisK_dim/P_sf"/>
</dbReference>
<dbReference type="InterPro" id="IPR003661">
    <property type="entry name" value="HisK_dim/P_dom"/>
</dbReference>
<evidence type="ECO:0000256" key="5">
    <source>
        <dbReference type="ARBA" id="ARBA00023012"/>
    </source>
</evidence>
<comment type="caution">
    <text evidence="15">The sequence shown here is derived from an EMBL/GenBank/DDBJ whole genome shotgun (WGS) entry which is preliminary data.</text>
</comment>
<dbReference type="Gene3D" id="3.40.50.2300">
    <property type="match status" value="1"/>
</dbReference>
<evidence type="ECO:0000256" key="7">
    <source>
        <dbReference type="ARBA" id="ARBA00058004"/>
    </source>
</evidence>
<dbReference type="InterPro" id="IPR000700">
    <property type="entry name" value="PAS-assoc_C"/>
</dbReference>
<dbReference type="SUPFAM" id="SSF52172">
    <property type="entry name" value="CheY-like"/>
    <property type="match status" value="1"/>
</dbReference>
<evidence type="ECO:0000313" key="15">
    <source>
        <dbReference type="EMBL" id="NML17994.1"/>
    </source>
</evidence>
<dbReference type="SMART" id="SM00387">
    <property type="entry name" value="HATPase_c"/>
    <property type="match status" value="1"/>
</dbReference>
<dbReference type="InterPro" id="IPR000014">
    <property type="entry name" value="PAS"/>
</dbReference>
<dbReference type="InterPro" id="IPR001789">
    <property type="entry name" value="Sig_transdc_resp-reg_receiver"/>
</dbReference>
<comment type="catalytic activity">
    <reaction evidence="1">
        <text>ATP + protein L-histidine = ADP + protein N-phospho-L-histidine.</text>
        <dbReference type="EC" id="2.7.13.3"/>
    </reaction>
</comment>
<dbReference type="Gene3D" id="3.30.450.20">
    <property type="entry name" value="PAS domain"/>
    <property type="match status" value="2"/>
</dbReference>
<dbReference type="Pfam" id="PF00512">
    <property type="entry name" value="HisKA"/>
    <property type="match status" value="1"/>
</dbReference>
<dbReference type="CDD" id="cd00082">
    <property type="entry name" value="HisKA"/>
    <property type="match status" value="1"/>
</dbReference>
<evidence type="ECO:0000259" key="12">
    <source>
        <dbReference type="PROSITE" id="PS50110"/>
    </source>
</evidence>
<feature type="domain" description="Histidine kinase" evidence="11">
    <location>
        <begin position="715"/>
        <end position="935"/>
    </location>
</feature>
<evidence type="ECO:0000259" key="14">
    <source>
        <dbReference type="PROSITE" id="PS50113"/>
    </source>
</evidence>
<dbReference type="Pfam" id="PF08448">
    <property type="entry name" value="PAS_4"/>
    <property type="match status" value="2"/>
</dbReference>
<dbReference type="Pfam" id="PF00072">
    <property type="entry name" value="Response_reg"/>
    <property type="match status" value="1"/>
</dbReference>
<reference evidence="15 16" key="1">
    <citation type="submission" date="2020-04" db="EMBL/GenBank/DDBJ databases">
        <title>Azohydromonas sp. isolated from soil.</title>
        <authorList>
            <person name="Dahal R.H."/>
        </authorList>
    </citation>
    <scope>NUCLEOTIDE SEQUENCE [LARGE SCALE GENOMIC DNA]</scope>
    <source>
        <strain evidence="15 16">G-1-1-14</strain>
    </source>
</reference>
<dbReference type="Gene3D" id="3.30.565.10">
    <property type="entry name" value="Histidine kinase-like ATPase, C-terminal domain"/>
    <property type="match status" value="1"/>
</dbReference>
<keyword evidence="16" id="KW-1185">Reference proteome</keyword>
<dbReference type="FunFam" id="3.30.565.10:FF:000010">
    <property type="entry name" value="Sensor histidine kinase RcsC"/>
    <property type="match status" value="1"/>
</dbReference>
<evidence type="ECO:0000256" key="3">
    <source>
        <dbReference type="ARBA" id="ARBA00022553"/>
    </source>
</evidence>
<protein>
    <recommendedName>
        <fullName evidence="8">Virulence sensor protein BvgS</fullName>
        <ecNumber evidence="2">2.7.13.3</ecNumber>
    </recommendedName>
</protein>
<dbReference type="PROSITE" id="PS50110">
    <property type="entry name" value="RESPONSE_REGULATORY"/>
    <property type="match status" value="1"/>
</dbReference>
<dbReference type="PANTHER" id="PTHR45339">
    <property type="entry name" value="HYBRID SIGNAL TRANSDUCTION HISTIDINE KINASE J"/>
    <property type="match status" value="1"/>
</dbReference>
<keyword evidence="10" id="KW-0812">Transmembrane</keyword>
<dbReference type="CDD" id="cd00130">
    <property type="entry name" value="PAS"/>
    <property type="match status" value="1"/>
</dbReference>
<comment type="function">
    <text evidence="7">Member of the two-component regulatory system BvgS/BvgA. Phosphorylates BvgA via a four-step phosphorelay in response to environmental signals.</text>
</comment>
<evidence type="ECO:0000256" key="6">
    <source>
        <dbReference type="ARBA" id="ARBA00023026"/>
    </source>
</evidence>
<dbReference type="SMART" id="SM00091">
    <property type="entry name" value="PAS"/>
    <property type="match status" value="1"/>
</dbReference>
<accession>A0A848FF34</accession>
<dbReference type="PROSITE" id="PS50113">
    <property type="entry name" value="PAC"/>
    <property type="match status" value="1"/>
</dbReference>
<dbReference type="PROSITE" id="PS50109">
    <property type="entry name" value="HIS_KIN"/>
    <property type="match status" value="1"/>
</dbReference>
<dbReference type="EC" id="2.7.13.3" evidence="2"/>
<dbReference type="PRINTS" id="PR00344">
    <property type="entry name" value="BCTRLSENSOR"/>
</dbReference>
<evidence type="ECO:0000256" key="4">
    <source>
        <dbReference type="ARBA" id="ARBA00022729"/>
    </source>
</evidence>
<feature type="transmembrane region" description="Helical" evidence="10">
    <location>
        <begin position="51"/>
        <end position="70"/>
    </location>
</feature>
<keyword evidence="5" id="KW-0902">Two-component regulatory system</keyword>
<feature type="domain" description="PAS" evidence="13">
    <location>
        <begin position="547"/>
        <end position="617"/>
    </location>
</feature>
<dbReference type="NCBIfam" id="TIGR00229">
    <property type="entry name" value="sensory_box"/>
    <property type="match status" value="1"/>
</dbReference>
<dbReference type="InterPro" id="IPR003594">
    <property type="entry name" value="HATPase_dom"/>
</dbReference>
<evidence type="ECO:0000256" key="9">
    <source>
        <dbReference type="PROSITE-ProRule" id="PRU00169"/>
    </source>
</evidence>
<keyword evidence="4" id="KW-0732">Signal</keyword>
<feature type="domain" description="Response regulatory" evidence="12">
    <location>
        <begin position="961"/>
        <end position="1078"/>
    </location>
</feature>
<dbReference type="EMBL" id="JABBFW010000025">
    <property type="protein sequence ID" value="NML17994.1"/>
    <property type="molecule type" value="Genomic_DNA"/>
</dbReference>
<gene>
    <name evidence="15" type="ORF">HHL10_23775</name>
</gene>
<dbReference type="InterPro" id="IPR035965">
    <property type="entry name" value="PAS-like_dom_sf"/>
</dbReference>
<feature type="transmembrane region" description="Helical" evidence="10">
    <location>
        <begin position="93"/>
        <end position="114"/>
    </location>
</feature>